<evidence type="ECO:0000256" key="1">
    <source>
        <dbReference type="ARBA" id="ARBA00022679"/>
    </source>
</evidence>
<protein>
    <submittedName>
        <fullName evidence="5">1-acyl-sn-glycerol-3-phosphate acyltransferase</fullName>
        <ecNumber evidence="5">2.3.1.51</ecNumber>
    </submittedName>
</protein>
<proteinExistence type="predicted"/>
<dbReference type="PANTHER" id="PTHR10434:SF66">
    <property type="entry name" value="PHOSPHOLIPID_GLYCEROL ACYLTRANSFERASE DOMAIN-CONTAINING PROTEIN"/>
    <property type="match status" value="1"/>
</dbReference>
<evidence type="ECO:0000313" key="6">
    <source>
        <dbReference type="Proteomes" id="UP001183643"/>
    </source>
</evidence>
<organism evidence="5 6">
    <name type="scientific">Catenuloplanes atrovinosus</name>
    <dbReference type="NCBI Taxonomy" id="137266"/>
    <lineage>
        <taxon>Bacteria</taxon>
        <taxon>Bacillati</taxon>
        <taxon>Actinomycetota</taxon>
        <taxon>Actinomycetes</taxon>
        <taxon>Micromonosporales</taxon>
        <taxon>Micromonosporaceae</taxon>
        <taxon>Catenuloplanes</taxon>
    </lineage>
</organism>
<dbReference type="RefSeq" id="WP_310366102.1">
    <property type="nucleotide sequence ID" value="NZ_JAVDYB010000001.1"/>
</dbReference>
<dbReference type="PANTHER" id="PTHR10434">
    <property type="entry name" value="1-ACYL-SN-GLYCEROL-3-PHOSPHATE ACYLTRANSFERASE"/>
    <property type="match status" value="1"/>
</dbReference>
<accession>A0AAE3YKU1</accession>
<dbReference type="CDD" id="cd07989">
    <property type="entry name" value="LPLAT_AGPAT-like"/>
    <property type="match status" value="1"/>
</dbReference>
<evidence type="ECO:0000313" key="5">
    <source>
        <dbReference type="EMBL" id="MDR7275300.1"/>
    </source>
</evidence>
<dbReference type="InterPro" id="IPR002123">
    <property type="entry name" value="Plipid/glycerol_acylTrfase"/>
</dbReference>
<keyword evidence="6" id="KW-1185">Reference proteome</keyword>
<keyword evidence="1 5" id="KW-0808">Transferase</keyword>
<dbReference type="EMBL" id="JAVDYB010000001">
    <property type="protein sequence ID" value="MDR7275300.1"/>
    <property type="molecule type" value="Genomic_DNA"/>
</dbReference>
<evidence type="ECO:0000256" key="2">
    <source>
        <dbReference type="ARBA" id="ARBA00023315"/>
    </source>
</evidence>
<dbReference type="Pfam" id="PF01553">
    <property type="entry name" value="Acyltransferase"/>
    <property type="match status" value="1"/>
</dbReference>
<sequence length="246" mass="27679">MLRLISYLYWAVIVVTCPFFFLGALLTWAVTAPFDRRKVVLHLYSSAWAVFYVRLNPLWRLRTSGRRRLPWRGGAVLVANHASLIDILVLFDLFRPYKWVSKSEIFAVPFVGWNMRLNGYVPLVRGSGESVRRMMARCGELLDRGVPVLIFPEGRRSADGRLQRFKDGAFELSVRHGVPVYPIAVHGTGRALPKHGLVLRSQVDARVEVLEPLLPSDYPDTAALREAAHHKIEAALTAAGDEFSGS</sequence>
<dbReference type="GO" id="GO:0003841">
    <property type="term" value="F:1-acylglycerol-3-phosphate O-acyltransferase activity"/>
    <property type="evidence" value="ECO:0007669"/>
    <property type="project" value="UniProtKB-EC"/>
</dbReference>
<feature type="domain" description="Phospholipid/glycerol acyltransferase" evidence="4">
    <location>
        <begin position="75"/>
        <end position="188"/>
    </location>
</feature>
<dbReference type="SMART" id="SM00563">
    <property type="entry name" value="PlsC"/>
    <property type="match status" value="1"/>
</dbReference>
<feature type="transmembrane region" description="Helical" evidence="3">
    <location>
        <begin position="71"/>
        <end position="94"/>
    </location>
</feature>
<feature type="transmembrane region" description="Helical" evidence="3">
    <location>
        <begin position="7"/>
        <end position="29"/>
    </location>
</feature>
<dbReference type="Proteomes" id="UP001183643">
    <property type="component" value="Unassembled WGS sequence"/>
</dbReference>
<keyword evidence="3" id="KW-1133">Transmembrane helix</keyword>
<dbReference type="AlphaFoldDB" id="A0AAE3YKU1"/>
<name>A0AAE3YKU1_9ACTN</name>
<dbReference type="EC" id="2.3.1.51" evidence="5"/>
<evidence type="ECO:0000256" key="3">
    <source>
        <dbReference type="SAM" id="Phobius"/>
    </source>
</evidence>
<keyword evidence="3" id="KW-0472">Membrane</keyword>
<feature type="transmembrane region" description="Helical" evidence="3">
    <location>
        <begin position="41"/>
        <end position="59"/>
    </location>
</feature>
<dbReference type="SUPFAM" id="SSF69593">
    <property type="entry name" value="Glycerol-3-phosphate (1)-acyltransferase"/>
    <property type="match status" value="1"/>
</dbReference>
<reference evidence="5" key="1">
    <citation type="submission" date="2023-07" db="EMBL/GenBank/DDBJ databases">
        <title>Sequencing the genomes of 1000 actinobacteria strains.</title>
        <authorList>
            <person name="Klenk H.-P."/>
        </authorList>
    </citation>
    <scope>NUCLEOTIDE SEQUENCE</scope>
    <source>
        <strain evidence="5">DSM 44707</strain>
    </source>
</reference>
<dbReference type="GO" id="GO:0006654">
    <property type="term" value="P:phosphatidic acid biosynthetic process"/>
    <property type="evidence" value="ECO:0007669"/>
    <property type="project" value="TreeGrafter"/>
</dbReference>
<keyword evidence="2 5" id="KW-0012">Acyltransferase</keyword>
<comment type="caution">
    <text evidence="5">The sequence shown here is derived from an EMBL/GenBank/DDBJ whole genome shotgun (WGS) entry which is preliminary data.</text>
</comment>
<gene>
    <name evidence="5" type="ORF">J2S41_002078</name>
</gene>
<evidence type="ECO:0000259" key="4">
    <source>
        <dbReference type="SMART" id="SM00563"/>
    </source>
</evidence>
<keyword evidence="3" id="KW-0812">Transmembrane</keyword>